<keyword evidence="1" id="KW-0489">Methyltransferase</keyword>
<dbReference type="PANTHER" id="PTHR21008:SF1">
    <property type="entry name" value="25S RRNA (ADENINE(2142)-N(1))-METHYLTRANSFERASE"/>
    <property type="match status" value="1"/>
</dbReference>
<gene>
    <name evidence="4" type="ORF">F5878DRAFT_654061</name>
</gene>
<dbReference type="Proteomes" id="UP001163846">
    <property type="component" value="Unassembled WGS sequence"/>
</dbReference>
<proteinExistence type="predicted"/>
<keyword evidence="2" id="KW-0808">Transferase</keyword>
<dbReference type="GO" id="GO:0016433">
    <property type="term" value="F:rRNA (adenine) methyltransferase activity"/>
    <property type="evidence" value="ECO:0007669"/>
    <property type="project" value="TreeGrafter"/>
</dbReference>
<keyword evidence="3" id="KW-0949">S-adenosyl-L-methionine</keyword>
<dbReference type="InterPro" id="IPR029063">
    <property type="entry name" value="SAM-dependent_MTases_sf"/>
</dbReference>
<protein>
    <recommendedName>
        <fullName evidence="6">25S rRNA adenine-N(1) methyltransferase</fullName>
    </recommendedName>
</protein>
<dbReference type="AlphaFoldDB" id="A0AA38P0Y5"/>
<reference evidence="4" key="1">
    <citation type="submission" date="2022-08" db="EMBL/GenBank/DDBJ databases">
        <authorList>
            <consortium name="DOE Joint Genome Institute"/>
            <person name="Min B."/>
            <person name="Riley R."/>
            <person name="Sierra-Patev S."/>
            <person name="Naranjo-Ortiz M."/>
            <person name="Looney B."/>
            <person name="Konkel Z."/>
            <person name="Slot J.C."/>
            <person name="Sakamoto Y."/>
            <person name="Steenwyk J.L."/>
            <person name="Rokas A."/>
            <person name="Carro J."/>
            <person name="Camarero S."/>
            <person name="Ferreira P."/>
            <person name="Molpeceres G."/>
            <person name="Ruiz-Duenas F.J."/>
            <person name="Serrano A."/>
            <person name="Henrissat B."/>
            <person name="Drula E."/>
            <person name="Hughes K.W."/>
            <person name="Mata J.L."/>
            <person name="Ishikawa N.K."/>
            <person name="Vargas-Isla R."/>
            <person name="Ushijima S."/>
            <person name="Smith C.A."/>
            <person name="Ahrendt S."/>
            <person name="Andreopoulos W."/>
            <person name="He G."/>
            <person name="Labutti K."/>
            <person name="Lipzen A."/>
            <person name="Ng V."/>
            <person name="Sandor L."/>
            <person name="Barry K."/>
            <person name="Martinez A.T."/>
            <person name="Xiao Y."/>
            <person name="Gibbons J.G."/>
            <person name="Terashima K."/>
            <person name="Hibbett D.S."/>
            <person name="Grigoriev I.V."/>
        </authorList>
    </citation>
    <scope>NUCLEOTIDE SEQUENCE</scope>
    <source>
        <strain evidence="4">TFB9207</strain>
    </source>
</reference>
<name>A0AA38P0Y5_9AGAR</name>
<keyword evidence="5" id="KW-1185">Reference proteome</keyword>
<dbReference type="EMBL" id="MU806569">
    <property type="protein sequence ID" value="KAJ3834175.1"/>
    <property type="molecule type" value="Genomic_DNA"/>
</dbReference>
<evidence type="ECO:0000256" key="3">
    <source>
        <dbReference type="ARBA" id="ARBA00022691"/>
    </source>
</evidence>
<sequence length="173" mass="19100">MSVIGQGSDRGGRSEKVLVGCLLLHPSEGALEPDNYASCSSWIENTPMDLNSRHPAIIEQDFLLLDQESNREKWDVISLSLVLNFVPEPLDRGRILGLVYDFLVDGGHLFVALPLHCLSNSRYLDFEHFTGLMECLGFTQLYGAGASADAGPFQTKRATSDVIPERFTKKTAL</sequence>
<dbReference type="PANTHER" id="PTHR21008">
    <property type="entry name" value="S-ADENOSYLMETHIONINE SENSOR UPSTREAM OF MTORC1-RELATED"/>
    <property type="match status" value="1"/>
</dbReference>
<dbReference type="Pfam" id="PF11968">
    <property type="entry name" value="Bmt2"/>
    <property type="match status" value="1"/>
</dbReference>
<evidence type="ECO:0000313" key="4">
    <source>
        <dbReference type="EMBL" id="KAJ3834175.1"/>
    </source>
</evidence>
<dbReference type="GO" id="GO:0005730">
    <property type="term" value="C:nucleolus"/>
    <property type="evidence" value="ECO:0007669"/>
    <property type="project" value="TreeGrafter"/>
</dbReference>
<evidence type="ECO:0000256" key="2">
    <source>
        <dbReference type="ARBA" id="ARBA00022679"/>
    </source>
</evidence>
<evidence type="ECO:0000256" key="1">
    <source>
        <dbReference type="ARBA" id="ARBA00022603"/>
    </source>
</evidence>
<dbReference type="SUPFAM" id="SSF53335">
    <property type="entry name" value="S-adenosyl-L-methionine-dependent methyltransferases"/>
    <property type="match status" value="1"/>
</dbReference>
<dbReference type="InterPro" id="IPR021867">
    <property type="entry name" value="Bmt2/SAMTOR"/>
</dbReference>
<accession>A0AA38P0Y5</accession>
<comment type="caution">
    <text evidence="4">The sequence shown here is derived from an EMBL/GenBank/DDBJ whole genome shotgun (WGS) entry which is preliminary data.</text>
</comment>
<evidence type="ECO:0000313" key="5">
    <source>
        <dbReference type="Proteomes" id="UP001163846"/>
    </source>
</evidence>
<evidence type="ECO:0008006" key="6">
    <source>
        <dbReference type="Google" id="ProtNLM"/>
    </source>
</evidence>
<organism evidence="4 5">
    <name type="scientific">Lentinula raphanica</name>
    <dbReference type="NCBI Taxonomy" id="153919"/>
    <lineage>
        <taxon>Eukaryota</taxon>
        <taxon>Fungi</taxon>
        <taxon>Dikarya</taxon>
        <taxon>Basidiomycota</taxon>
        <taxon>Agaricomycotina</taxon>
        <taxon>Agaricomycetes</taxon>
        <taxon>Agaricomycetidae</taxon>
        <taxon>Agaricales</taxon>
        <taxon>Marasmiineae</taxon>
        <taxon>Omphalotaceae</taxon>
        <taxon>Lentinula</taxon>
    </lineage>
</organism>